<evidence type="ECO:0000313" key="2">
    <source>
        <dbReference type="EMBL" id="BDS09789.1"/>
    </source>
</evidence>
<dbReference type="CDD" id="cd16338">
    <property type="entry name" value="CpcT"/>
    <property type="match status" value="1"/>
</dbReference>
<accession>A0A916DNC6</accession>
<dbReference type="GO" id="GO:0016829">
    <property type="term" value="F:lyase activity"/>
    <property type="evidence" value="ECO:0007669"/>
    <property type="project" value="UniProtKB-KW"/>
</dbReference>
<proteinExistence type="predicted"/>
<dbReference type="AlphaFoldDB" id="A0A916DNC6"/>
<keyword evidence="1" id="KW-1133">Transmembrane helix</keyword>
<dbReference type="Pfam" id="PF06206">
    <property type="entry name" value="CpeT"/>
    <property type="match status" value="1"/>
</dbReference>
<keyword evidence="3" id="KW-1185">Reference proteome</keyword>
<dbReference type="KEGG" id="aup:AsAng_0004940"/>
<dbReference type="InterPro" id="IPR038672">
    <property type="entry name" value="CpcT/CpeT_sf"/>
</dbReference>
<name>A0A916DNC6_9BACT</name>
<keyword evidence="1" id="KW-0472">Membrane</keyword>
<dbReference type="RefSeq" id="WP_264791150.1">
    <property type="nucleotide sequence ID" value="NZ_AP026867.1"/>
</dbReference>
<dbReference type="Proteomes" id="UP001060919">
    <property type="component" value="Chromosome"/>
</dbReference>
<dbReference type="InterPro" id="IPR010404">
    <property type="entry name" value="CpcT/CpeT"/>
</dbReference>
<keyword evidence="1" id="KW-0812">Transmembrane</keyword>
<gene>
    <name evidence="2" type="ORF">AsAng_0004940</name>
</gene>
<evidence type="ECO:0000256" key="1">
    <source>
        <dbReference type="SAM" id="Phobius"/>
    </source>
</evidence>
<evidence type="ECO:0000313" key="3">
    <source>
        <dbReference type="Proteomes" id="UP001060919"/>
    </source>
</evidence>
<feature type="transmembrane region" description="Helical" evidence="1">
    <location>
        <begin position="23"/>
        <end position="42"/>
    </location>
</feature>
<organism evidence="2 3">
    <name type="scientific">Aureispira anguillae</name>
    <dbReference type="NCBI Taxonomy" id="2864201"/>
    <lineage>
        <taxon>Bacteria</taxon>
        <taxon>Pseudomonadati</taxon>
        <taxon>Bacteroidota</taxon>
        <taxon>Saprospiria</taxon>
        <taxon>Saprospirales</taxon>
        <taxon>Saprospiraceae</taxon>
        <taxon>Aureispira</taxon>
    </lineage>
</organism>
<reference evidence="2" key="1">
    <citation type="submission" date="2022-09" db="EMBL/GenBank/DDBJ databases">
        <title>Aureispira anguillicida sp. nov., isolated from Leptocephalus of Japanese eel Anguilla japonica.</title>
        <authorList>
            <person name="Yuasa K."/>
            <person name="Mekata T."/>
            <person name="Ikunari K."/>
        </authorList>
    </citation>
    <scope>NUCLEOTIDE SEQUENCE</scope>
    <source>
        <strain evidence="2">EL160426</strain>
    </source>
</reference>
<protein>
    <submittedName>
        <fullName evidence="2">Chromophore lyase CpcT/CpeT</fullName>
    </submittedName>
</protein>
<sequence length="270" mass="32162">MSYYLLTSKTPDSKLWMLGNMRLWVLGLITIFCLGTTTNSYGQKRDKRKNRKYKLPYLKDIKTAKEIAEIYNKFERFKYQILGHFSNKDQVDEGTTTEPLQEFIVMPIFQDRPNEFWVYLEFFSPELVDAPLDQRVEQYVQVSRDSFRMEVYYLKDPKKYINAWKKETFPATSIRKDLIRGDACDLIIAHQEDKPGTYKTVTPEEITCEMLTAKGAARYVDLEFELSDDQYLMWFHFYDINKEHLKKSAQNGLQFRRLKEKEMGHLLTKK</sequence>
<keyword evidence="2" id="KW-0456">Lyase</keyword>
<dbReference type="Gene3D" id="2.40.128.590">
    <property type="entry name" value="CpcT/CpeT domain"/>
    <property type="match status" value="1"/>
</dbReference>
<dbReference type="EMBL" id="AP026867">
    <property type="protein sequence ID" value="BDS09789.1"/>
    <property type="molecule type" value="Genomic_DNA"/>
</dbReference>